<dbReference type="Pfam" id="PF13358">
    <property type="entry name" value="DDE_3"/>
    <property type="match status" value="1"/>
</dbReference>
<sequence length="75" mass="8529">MLHYDLLGCLLFYLPPYSPDLNPIVESFSAYKAHLRQHAHQLRNNEDPITVLLKACGCVTAEASRAWFQHAGYIV</sequence>
<accession>A0A0D0DD11</accession>
<reference evidence="2 3" key="1">
    <citation type="submission" date="2014-04" db="EMBL/GenBank/DDBJ databases">
        <authorList>
            <consortium name="DOE Joint Genome Institute"/>
            <person name="Kuo A."/>
            <person name="Kohler A."/>
            <person name="Jargeat P."/>
            <person name="Nagy L.G."/>
            <person name="Floudas D."/>
            <person name="Copeland A."/>
            <person name="Barry K.W."/>
            <person name="Cichocki N."/>
            <person name="Veneault-Fourrey C."/>
            <person name="LaButti K."/>
            <person name="Lindquist E.A."/>
            <person name="Lipzen A."/>
            <person name="Lundell T."/>
            <person name="Morin E."/>
            <person name="Murat C."/>
            <person name="Sun H."/>
            <person name="Tunlid A."/>
            <person name="Henrissat B."/>
            <person name="Grigoriev I.V."/>
            <person name="Hibbett D.S."/>
            <person name="Martin F."/>
            <person name="Nordberg H.P."/>
            <person name="Cantor M.N."/>
            <person name="Hua S.X."/>
        </authorList>
    </citation>
    <scope>NUCLEOTIDE SEQUENCE [LARGE SCALE GENOMIC DNA]</scope>
    <source>
        <strain evidence="2 3">Ve08.2h10</strain>
    </source>
</reference>
<name>A0A0D0DD11_9AGAM</name>
<reference evidence="3" key="2">
    <citation type="submission" date="2015-01" db="EMBL/GenBank/DDBJ databases">
        <title>Evolutionary Origins and Diversification of the Mycorrhizal Mutualists.</title>
        <authorList>
            <consortium name="DOE Joint Genome Institute"/>
            <consortium name="Mycorrhizal Genomics Consortium"/>
            <person name="Kohler A."/>
            <person name="Kuo A."/>
            <person name="Nagy L.G."/>
            <person name="Floudas D."/>
            <person name="Copeland A."/>
            <person name="Barry K.W."/>
            <person name="Cichocki N."/>
            <person name="Veneault-Fourrey C."/>
            <person name="LaButti K."/>
            <person name="Lindquist E.A."/>
            <person name="Lipzen A."/>
            <person name="Lundell T."/>
            <person name="Morin E."/>
            <person name="Murat C."/>
            <person name="Riley R."/>
            <person name="Ohm R."/>
            <person name="Sun H."/>
            <person name="Tunlid A."/>
            <person name="Henrissat B."/>
            <person name="Grigoriev I.V."/>
            <person name="Hibbett D.S."/>
            <person name="Martin F."/>
        </authorList>
    </citation>
    <scope>NUCLEOTIDE SEQUENCE [LARGE SCALE GENOMIC DNA]</scope>
    <source>
        <strain evidence="3">Ve08.2h10</strain>
    </source>
</reference>
<organism evidence="2 3">
    <name type="scientific">Paxillus rubicundulus Ve08.2h10</name>
    <dbReference type="NCBI Taxonomy" id="930991"/>
    <lineage>
        <taxon>Eukaryota</taxon>
        <taxon>Fungi</taxon>
        <taxon>Dikarya</taxon>
        <taxon>Basidiomycota</taxon>
        <taxon>Agaricomycotina</taxon>
        <taxon>Agaricomycetes</taxon>
        <taxon>Agaricomycetidae</taxon>
        <taxon>Boletales</taxon>
        <taxon>Paxilineae</taxon>
        <taxon>Paxillaceae</taxon>
        <taxon>Paxillus</taxon>
    </lineage>
</organism>
<dbReference type="Proteomes" id="UP000054538">
    <property type="component" value="Unassembled WGS sequence"/>
</dbReference>
<dbReference type="Gene3D" id="3.30.420.10">
    <property type="entry name" value="Ribonuclease H-like superfamily/Ribonuclease H"/>
    <property type="match status" value="1"/>
</dbReference>
<evidence type="ECO:0000313" key="3">
    <source>
        <dbReference type="Proteomes" id="UP000054538"/>
    </source>
</evidence>
<dbReference type="OrthoDB" id="2266637at2759"/>
<dbReference type="EMBL" id="KN825061">
    <property type="protein sequence ID" value="KIK95152.1"/>
    <property type="molecule type" value="Genomic_DNA"/>
</dbReference>
<dbReference type="GO" id="GO:0003676">
    <property type="term" value="F:nucleic acid binding"/>
    <property type="evidence" value="ECO:0007669"/>
    <property type="project" value="InterPro"/>
</dbReference>
<dbReference type="InParanoid" id="A0A0D0DD11"/>
<gene>
    <name evidence="2" type="ORF">PAXRUDRAFT_141345</name>
</gene>
<dbReference type="AlphaFoldDB" id="A0A0D0DD11"/>
<dbReference type="InterPro" id="IPR036397">
    <property type="entry name" value="RNaseH_sf"/>
</dbReference>
<keyword evidence="3" id="KW-1185">Reference proteome</keyword>
<proteinExistence type="predicted"/>
<evidence type="ECO:0000259" key="1">
    <source>
        <dbReference type="Pfam" id="PF13358"/>
    </source>
</evidence>
<dbReference type="HOGENOM" id="CLU_056788_12_1_1"/>
<protein>
    <recommendedName>
        <fullName evidence="1">Tc1-like transposase DDE domain-containing protein</fullName>
    </recommendedName>
</protein>
<dbReference type="STRING" id="930991.A0A0D0DD11"/>
<dbReference type="InterPro" id="IPR038717">
    <property type="entry name" value="Tc1-like_DDE_dom"/>
</dbReference>
<feature type="domain" description="Tc1-like transposase DDE" evidence="1">
    <location>
        <begin position="7"/>
        <end position="39"/>
    </location>
</feature>
<evidence type="ECO:0000313" key="2">
    <source>
        <dbReference type="EMBL" id="KIK95152.1"/>
    </source>
</evidence>